<accession>A0A0B2VJQ2</accession>
<dbReference type="EMBL" id="JPKZ01001456">
    <property type="protein sequence ID" value="KHN81798.1"/>
    <property type="molecule type" value="Genomic_DNA"/>
</dbReference>
<name>A0A0B2VJQ2_TOXCA</name>
<dbReference type="OrthoDB" id="5845707at2759"/>
<dbReference type="AlphaFoldDB" id="A0A0B2VJQ2"/>
<evidence type="ECO:0000313" key="1">
    <source>
        <dbReference type="EMBL" id="KHN81798.1"/>
    </source>
</evidence>
<dbReference type="Proteomes" id="UP000031036">
    <property type="component" value="Unassembled WGS sequence"/>
</dbReference>
<protein>
    <submittedName>
        <fullName evidence="1">Uncharacterized protein</fullName>
    </submittedName>
</protein>
<organism evidence="1 2">
    <name type="scientific">Toxocara canis</name>
    <name type="common">Canine roundworm</name>
    <dbReference type="NCBI Taxonomy" id="6265"/>
    <lineage>
        <taxon>Eukaryota</taxon>
        <taxon>Metazoa</taxon>
        <taxon>Ecdysozoa</taxon>
        <taxon>Nematoda</taxon>
        <taxon>Chromadorea</taxon>
        <taxon>Rhabditida</taxon>
        <taxon>Spirurina</taxon>
        <taxon>Ascaridomorpha</taxon>
        <taxon>Ascaridoidea</taxon>
        <taxon>Toxocaridae</taxon>
        <taxon>Toxocara</taxon>
    </lineage>
</organism>
<feature type="non-terminal residue" evidence="1">
    <location>
        <position position="1"/>
    </location>
</feature>
<proteinExistence type="predicted"/>
<gene>
    <name evidence="1" type="ORF">Tcan_00282</name>
</gene>
<sequence>LCSAYTNVDRCLEECQRTSEYGARIRQTYAGLRFICVDHREASQPTMNYRQDGIVGHMNEKDDLECSPSAFSVNRFEGTACGIRSVLVFVHSSFALMIATSSLRKAFR</sequence>
<keyword evidence="2" id="KW-1185">Reference proteome</keyword>
<evidence type="ECO:0000313" key="2">
    <source>
        <dbReference type="Proteomes" id="UP000031036"/>
    </source>
</evidence>
<comment type="caution">
    <text evidence="1">The sequence shown here is derived from an EMBL/GenBank/DDBJ whole genome shotgun (WGS) entry which is preliminary data.</text>
</comment>
<reference evidence="1 2" key="1">
    <citation type="submission" date="2014-11" db="EMBL/GenBank/DDBJ databases">
        <title>Genetic blueprint of the zoonotic pathogen Toxocara canis.</title>
        <authorList>
            <person name="Zhu X.-Q."/>
            <person name="Korhonen P.K."/>
            <person name="Cai H."/>
            <person name="Young N.D."/>
            <person name="Nejsum P."/>
            <person name="von Samson-Himmelstjerna G."/>
            <person name="Boag P.R."/>
            <person name="Tan P."/>
            <person name="Li Q."/>
            <person name="Min J."/>
            <person name="Yang Y."/>
            <person name="Wang X."/>
            <person name="Fang X."/>
            <person name="Hall R.S."/>
            <person name="Hofmann A."/>
            <person name="Sternberg P.W."/>
            <person name="Jex A.R."/>
            <person name="Gasser R.B."/>
        </authorList>
    </citation>
    <scope>NUCLEOTIDE SEQUENCE [LARGE SCALE GENOMIC DNA]</scope>
    <source>
        <strain evidence="1">PN_DK_2014</strain>
    </source>
</reference>